<protein>
    <submittedName>
        <fullName evidence="1">Uncharacterized protein</fullName>
    </submittedName>
</protein>
<accession>A0A0S4TXF8</accession>
<sequence>MDLAATVAEEIGNLRAMNVTDIRSLPEASHREIESSWARRRSVSVYIERDDDGVRVIVKAFESRFPHISTRAIADGFRLSKDGQLAELSEADKSTLY</sequence>
<name>A0A0S4TXF8_RALSL</name>
<organism evidence="1">
    <name type="scientific">Ralstonia solanacearum</name>
    <name type="common">Pseudomonas solanacearum</name>
    <dbReference type="NCBI Taxonomy" id="305"/>
    <lineage>
        <taxon>Bacteria</taxon>
        <taxon>Pseudomonadati</taxon>
        <taxon>Pseudomonadota</taxon>
        <taxon>Betaproteobacteria</taxon>
        <taxon>Burkholderiales</taxon>
        <taxon>Burkholderiaceae</taxon>
        <taxon>Ralstonia</taxon>
        <taxon>Ralstonia solanacearum species complex</taxon>
    </lineage>
</organism>
<dbReference type="AlphaFoldDB" id="A0A0S4TXF8"/>
<gene>
    <name evidence="1" type="ORF">RUN39_v1_940002</name>
</gene>
<dbReference type="EMBL" id="LN899819">
    <property type="protein sequence ID" value="CUV14730.1"/>
    <property type="molecule type" value="Genomic_DNA"/>
</dbReference>
<evidence type="ECO:0000313" key="1">
    <source>
        <dbReference type="EMBL" id="CUV14730.1"/>
    </source>
</evidence>
<proteinExistence type="predicted"/>
<reference evidence="1" key="1">
    <citation type="submission" date="2015-10" db="EMBL/GenBank/DDBJ databases">
        <authorList>
            <person name="Gilbert D.G."/>
        </authorList>
    </citation>
    <scope>NUCLEOTIDE SEQUENCE</scope>
    <source>
        <strain evidence="1">Phyl III-seqv23</strain>
    </source>
</reference>